<feature type="domain" description="VWA-like" evidence="1">
    <location>
        <begin position="281"/>
        <end position="405"/>
    </location>
</feature>
<sequence length="406" mass="43007">MTVHSERAGQALAHLGEADPALAALALWIAHRDGAPMRSDGATIYYDAGFALRPLPEQVGLAGHHILHVAFRHTPRMAAMQEREGARFDARRFNLAADVIVNEALLAAEHALPRPAVRLSDLLALLGEPAEAAATALADWDVERLYLALGAREAQGGGETESYARAKAFAPDLAPDADRGGEDPEAADWQGHLSRALEAGRQAGRGIGRLAGALGDLPAPHVPWERQLRGLVARALGHRPQHAPARPARRWIAREAQARAAGSPTPGFEPALARDGARPRIAVGLDTSGSVEDDMLTLFAAELAGLAGRTGAETHLLAFDETVQETRLLPPTGIAAALRARPLRRGGGTSFVEVLTQAEALRPAITVVLTDLDGVFPPRPGTPVVWATPHAPLAPPPFGRVLVMDR</sequence>
<proteinExistence type="predicted"/>
<dbReference type="OrthoDB" id="9761650at2"/>
<dbReference type="Proteomes" id="UP000253370">
    <property type="component" value="Unassembled WGS sequence"/>
</dbReference>
<name>A0A365U8P6_9RHOB</name>
<dbReference type="Pfam" id="PF09967">
    <property type="entry name" value="DUF2201"/>
    <property type="match status" value="1"/>
</dbReference>
<dbReference type="PANTHER" id="PTHR38730">
    <property type="entry name" value="SLL7028 PROTEIN"/>
    <property type="match status" value="1"/>
</dbReference>
<gene>
    <name evidence="3" type="ORF">DRV85_10950</name>
</gene>
<organism evidence="3 4">
    <name type="scientific">Rhodosalinus halophilus</name>
    <dbReference type="NCBI Taxonomy" id="2259333"/>
    <lineage>
        <taxon>Bacteria</taxon>
        <taxon>Pseudomonadati</taxon>
        <taxon>Pseudomonadota</taxon>
        <taxon>Alphaproteobacteria</taxon>
        <taxon>Rhodobacterales</taxon>
        <taxon>Paracoccaceae</taxon>
        <taxon>Rhodosalinus</taxon>
    </lineage>
</organism>
<feature type="domain" description="Putative metallopeptidase" evidence="2">
    <location>
        <begin position="4"/>
        <end position="272"/>
    </location>
</feature>
<evidence type="ECO:0000313" key="3">
    <source>
        <dbReference type="EMBL" id="RBI85161.1"/>
    </source>
</evidence>
<dbReference type="RefSeq" id="WP_113289489.1">
    <property type="nucleotide sequence ID" value="NZ_QNTQ01000008.1"/>
</dbReference>
<evidence type="ECO:0000313" key="4">
    <source>
        <dbReference type="Proteomes" id="UP000253370"/>
    </source>
</evidence>
<evidence type="ECO:0008006" key="5">
    <source>
        <dbReference type="Google" id="ProtNLM"/>
    </source>
</evidence>
<evidence type="ECO:0000259" key="2">
    <source>
        <dbReference type="Pfam" id="PF13203"/>
    </source>
</evidence>
<dbReference type="EMBL" id="QNTQ01000008">
    <property type="protein sequence ID" value="RBI85161.1"/>
    <property type="molecule type" value="Genomic_DNA"/>
</dbReference>
<keyword evidence="4" id="KW-1185">Reference proteome</keyword>
<comment type="caution">
    <text evidence="3">The sequence shown here is derived from an EMBL/GenBank/DDBJ whole genome shotgun (WGS) entry which is preliminary data.</text>
</comment>
<dbReference type="InterPro" id="IPR025154">
    <property type="entry name" value="Put_metallopeptidase_dom"/>
</dbReference>
<dbReference type="InterPro" id="IPR018698">
    <property type="entry name" value="VWA-like_dom"/>
</dbReference>
<dbReference type="Pfam" id="PF13203">
    <property type="entry name" value="DUF2201_N"/>
    <property type="match status" value="1"/>
</dbReference>
<accession>A0A365U8P6</accession>
<dbReference type="AlphaFoldDB" id="A0A365U8P6"/>
<protein>
    <recommendedName>
        <fullName evidence="5">Metal-dependent peptidase</fullName>
    </recommendedName>
</protein>
<reference evidence="3 4" key="1">
    <citation type="submission" date="2018-07" db="EMBL/GenBank/DDBJ databases">
        <title>Rhodosalinus sp. strain E84T genomic sequence and assembly.</title>
        <authorList>
            <person name="Liu Z.-W."/>
            <person name="Lu D.-C."/>
        </authorList>
    </citation>
    <scope>NUCLEOTIDE SEQUENCE [LARGE SCALE GENOMIC DNA]</scope>
    <source>
        <strain evidence="3 4">E84</strain>
    </source>
</reference>
<evidence type="ECO:0000259" key="1">
    <source>
        <dbReference type="Pfam" id="PF09967"/>
    </source>
</evidence>
<dbReference type="PANTHER" id="PTHR38730:SF1">
    <property type="entry name" value="SLL7028 PROTEIN"/>
    <property type="match status" value="1"/>
</dbReference>